<comment type="caution">
    <text evidence="1">The sequence shown here is derived from an EMBL/GenBank/DDBJ whole genome shotgun (WGS) entry which is preliminary data.</text>
</comment>
<protein>
    <recommendedName>
        <fullName evidence="3">F-box domain-containing protein</fullName>
    </recommendedName>
</protein>
<reference evidence="1 2" key="1">
    <citation type="submission" date="2024-02" db="EMBL/GenBank/DDBJ databases">
        <title>Discinaceae phylogenomics.</title>
        <authorList>
            <person name="Dirks A.C."/>
            <person name="James T.Y."/>
        </authorList>
    </citation>
    <scope>NUCLEOTIDE SEQUENCE [LARGE SCALE GENOMIC DNA]</scope>
    <source>
        <strain evidence="1 2">ACD0624</strain>
    </source>
</reference>
<proteinExistence type="predicted"/>
<accession>A0ABR3GFK3</accession>
<gene>
    <name evidence="1" type="ORF">Q9L58_006414</name>
</gene>
<dbReference type="EMBL" id="JBBBZM010000089">
    <property type="protein sequence ID" value="KAL0634621.1"/>
    <property type="molecule type" value="Genomic_DNA"/>
</dbReference>
<name>A0ABR3GFK3_9PEZI</name>
<evidence type="ECO:0008006" key="3">
    <source>
        <dbReference type="Google" id="ProtNLM"/>
    </source>
</evidence>
<organism evidence="1 2">
    <name type="scientific">Discina gigas</name>
    <dbReference type="NCBI Taxonomy" id="1032678"/>
    <lineage>
        <taxon>Eukaryota</taxon>
        <taxon>Fungi</taxon>
        <taxon>Dikarya</taxon>
        <taxon>Ascomycota</taxon>
        <taxon>Pezizomycotina</taxon>
        <taxon>Pezizomycetes</taxon>
        <taxon>Pezizales</taxon>
        <taxon>Discinaceae</taxon>
        <taxon>Discina</taxon>
    </lineage>
</organism>
<keyword evidence="2" id="KW-1185">Reference proteome</keyword>
<dbReference type="Proteomes" id="UP001447188">
    <property type="component" value="Unassembled WGS sequence"/>
</dbReference>
<sequence>MNIPIEIVDHISTYITERGHQASVALINKAWNSSMTPMLYRDIDISEASHSRARFRETGELPQMCGVTRTLANFHIDSQTESRQRQKWEMTIMRIRRYLQEILDRNGFPRVSKLEMFSPDVEIADILLKGLLPQIRHLQITSPFLKYLEFNTEGNLGFRNLGELELGFSQDIFHSSNEPMFSSAKIARHRVDQHMYSRFNNFFSRCPSLQMLRIDGTKDLHRLLQSVTFPCLRALEIGPVLNHQVDFAIICLNSFLDRHPGVSRLALRNLPNETSHKLRLSGAARRNMREFISSIEEVPSDYSMLLKQFQGLETYRLEHHVIVGEVLHTELLNLLPELQFNSPGIKRLTLPMPSHISGWALTERKMETARVALMEFGQALSEFLPTVEEFGICQTGRFSDLEAADWARSLASHTSLRHIAIKSSFLPINESDGIRQDLINQLALEFAAIPGLESFVFFESMDQQAIKVEIIRIDDGRVEGRETLVEVEQVNKVFFDEFFDSGGW</sequence>
<evidence type="ECO:0000313" key="1">
    <source>
        <dbReference type="EMBL" id="KAL0634621.1"/>
    </source>
</evidence>
<evidence type="ECO:0000313" key="2">
    <source>
        <dbReference type="Proteomes" id="UP001447188"/>
    </source>
</evidence>